<keyword evidence="1" id="KW-1185">Reference proteome</keyword>
<dbReference type="PaxDb" id="4097-A0A1S3YWT8"/>
<dbReference type="AlphaFoldDB" id="A0A1S3YWT8"/>
<dbReference type="OMA" id="NIFVEHY"/>
<evidence type="ECO:0000313" key="1">
    <source>
        <dbReference type="Proteomes" id="UP000790787"/>
    </source>
</evidence>
<reference evidence="1" key="1">
    <citation type="journal article" date="2014" name="Nat. Commun.">
        <title>The tobacco genome sequence and its comparison with those of tomato and potato.</title>
        <authorList>
            <person name="Sierro N."/>
            <person name="Battey J.N."/>
            <person name="Ouadi S."/>
            <person name="Bakaher N."/>
            <person name="Bovet L."/>
            <person name="Willig A."/>
            <person name="Goepfert S."/>
            <person name="Peitsch M.C."/>
            <person name="Ivanov N.V."/>
        </authorList>
    </citation>
    <scope>NUCLEOTIDE SEQUENCE [LARGE SCALE GENOMIC DNA]</scope>
</reference>
<accession>A0A1S3YWT8</accession>
<dbReference type="PANTHER" id="PTHR33710">
    <property type="entry name" value="BNAC02G09200D PROTEIN"/>
    <property type="match status" value="1"/>
</dbReference>
<evidence type="ECO:0008006" key="3">
    <source>
        <dbReference type="Google" id="ProtNLM"/>
    </source>
</evidence>
<proteinExistence type="predicted"/>
<dbReference type="PANTHER" id="PTHR33710:SF78">
    <property type="entry name" value="ENDONUCLEASE_EXONUCLEASE_PHOSPHATASE DOMAIN-CONTAINING PROTEIN"/>
    <property type="match status" value="1"/>
</dbReference>
<name>A0A1S3YWT8_TOBAC</name>
<organism evidence="1 2">
    <name type="scientific">Nicotiana tabacum</name>
    <name type="common">Common tobacco</name>
    <dbReference type="NCBI Taxonomy" id="4097"/>
    <lineage>
        <taxon>Eukaryota</taxon>
        <taxon>Viridiplantae</taxon>
        <taxon>Streptophyta</taxon>
        <taxon>Embryophyta</taxon>
        <taxon>Tracheophyta</taxon>
        <taxon>Spermatophyta</taxon>
        <taxon>Magnoliopsida</taxon>
        <taxon>eudicotyledons</taxon>
        <taxon>Gunneridae</taxon>
        <taxon>Pentapetalae</taxon>
        <taxon>asterids</taxon>
        <taxon>lamiids</taxon>
        <taxon>Solanales</taxon>
        <taxon>Solanaceae</taxon>
        <taxon>Nicotianoideae</taxon>
        <taxon>Nicotianeae</taxon>
        <taxon>Nicotiana</taxon>
    </lineage>
</organism>
<dbReference type="RefSeq" id="XP_016456628.1">
    <property type="nucleotide sequence ID" value="XM_016601142.1"/>
</dbReference>
<dbReference type="KEGG" id="nta:107780588"/>
<gene>
    <name evidence="2" type="primary">LOC107780588</name>
</gene>
<protein>
    <recommendedName>
        <fullName evidence="3">Craniofacial development protein 2-like</fullName>
    </recommendedName>
</protein>
<dbReference type="GeneID" id="107780588"/>
<evidence type="ECO:0000313" key="2">
    <source>
        <dbReference type="RefSeq" id="XP_016456628.1"/>
    </source>
</evidence>
<dbReference type="Proteomes" id="UP000790787">
    <property type="component" value="Chromosome 15"/>
</dbReference>
<sequence>MGESSNLGRSCRLSEMGTCLIELPQQGQKYIWNYRSGDHRIFSKIDWMFINEVWLNTMHACGTAFLPEGTSDHCPAKEMLKKINFRRMVRDLWDAQIDGCRMYQVVQKLKQLKRKLKELNKQQFCNIVKEADDDKEDEKTKFQKFKKSSLLTEMFLQQKIKTTWIRLGEDNTKYFFSVIKHRKLQQAITQMKDQHGNWQTDQEAIANIFVEHYTDLLGRKQSDRLKTFKGILNNGPTLSVKQQVI</sequence>
<reference evidence="2" key="2">
    <citation type="submission" date="2025-08" db="UniProtKB">
        <authorList>
            <consortium name="RefSeq"/>
        </authorList>
    </citation>
    <scope>IDENTIFICATION</scope>
</reference>